<evidence type="ECO:0000313" key="2">
    <source>
        <dbReference type="EMBL" id="CAI8044944.1"/>
    </source>
</evidence>
<dbReference type="EMBL" id="CASHTH010003435">
    <property type="protein sequence ID" value="CAI8044944.1"/>
    <property type="molecule type" value="Genomic_DNA"/>
</dbReference>
<feature type="transmembrane region" description="Helical" evidence="1">
    <location>
        <begin position="12"/>
        <end position="30"/>
    </location>
</feature>
<evidence type="ECO:0000256" key="1">
    <source>
        <dbReference type="SAM" id="Phobius"/>
    </source>
</evidence>
<keyword evidence="1" id="KW-0472">Membrane</keyword>
<accession>A0AA35TBV2</accession>
<sequence>MCTTSLSPSPMTLALLWTVKVLIVMAVLVVSEQFSLMLNTQLLFVVTVRRNRLCPETKSPVLVTFGTRAVTGGECEIQQKATEMTISSGDSASFYVDAASMSLGPDETICFIVSLDGLPGIYVAQ</sequence>
<keyword evidence="3" id="KW-1185">Reference proteome</keyword>
<reference evidence="2" key="1">
    <citation type="submission" date="2023-03" db="EMBL/GenBank/DDBJ databases">
        <authorList>
            <person name="Steffen K."/>
            <person name="Cardenas P."/>
        </authorList>
    </citation>
    <scope>NUCLEOTIDE SEQUENCE</scope>
</reference>
<organism evidence="2 3">
    <name type="scientific">Geodia barretti</name>
    <name type="common">Barrett's horny sponge</name>
    <dbReference type="NCBI Taxonomy" id="519541"/>
    <lineage>
        <taxon>Eukaryota</taxon>
        <taxon>Metazoa</taxon>
        <taxon>Porifera</taxon>
        <taxon>Demospongiae</taxon>
        <taxon>Heteroscleromorpha</taxon>
        <taxon>Tetractinellida</taxon>
        <taxon>Astrophorina</taxon>
        <taxon>Geodiidae</taxon>
        <taxon>Geodia</taxon>
    </lineage>
</organism>
<feature type="non-terminal residue" evidence="2">
    <location>
        <position position="125"/>
    </location>
</feature>
<keyword evidence="1" id="KW-0812">Transmembrane</keyword>
<keyword evidence="1" id="KW-1133">Transmembrane helix</keyword>
<protein>
    <submittedName>
        <fullName evidence="2">Uncharacterized protein</fullName>
    </submittedName>
</protein>
<name>A0AA35TBV2_GEOBA</name>
<gene>
    <name evidence="2" type="ORF">GBAR_LOCUS24880</name>
</gene>
<dbReference type="AlphaFoldDB" id="A0AA35TBV2"/>
<comment type="caution">
    <text evidence="2">The sequence shown here is derived from an EMBL/GenBank/DDBJ whole genome shotgun (WGS) entry which is preliminary data.</text>
</comment>
<proteinExistence type="predicted"/>
<dbReference type="Proteomes" id="UP001174909">
    <property type="component" value="Unassembled WGS sequence"/>
</dbReference>
<evidence type="ECO:0000313" key="3">
    <source>
        <dbReference type="Proteomes" id="UP001174909"/>
    </source>
</evidence>